<dbReference type="PIRSF" id="PIRSF000521">
    <property type="entry name" value="Transaminase_4ab_Lys_Orn"/>
    <property type="match status" value="1"/>
</dbReference>
<dbReference type="NCBIfam" id="TIGR00700">
    <property type="entry name" value="GABAtrnsam"/>
    <property type="match status" value="1"/>
</dbReference>
<dbReference type="GO" id="GO:0009448">
    <property type="term" value="P:gamma-aminobutyric acid metabolic process"/>
    <property type="evidence" value="ECO:0007669"/>
    <property type="project" value="InterPro"/>
</dbReference>
<evidence type="ECO:0000256" key="5">
    <source>
        <dbReference type="ARBA" id="ARBA00012876"/>
    </source>
</evidence>
<dbReference type="EC" id="2.6.1.19" evidence="6"/>
<evidence type="ECO:0000313" key="20">
    <source>
        <dbReference type="Proteomes" id="UP000576480"/>
    </source>
</evidence>
<keyword evidence="10 17" id="KW-0663">Pyridoxal phosphate</keyword>
<keyword evidence="8 19" id="KW-0032">Aminotransferase</keyword>
<dbReference type="Gene3D" id="3.40.640.10">
    <property type="entry name" value="Type I PLP-dependent aspartate aminotransferase-like (Major domain)"/>
    <property type="match status" value="1"/>
</dbReference>
<dbReference type="InterPro" id="IPR049704">
    <property type="entry name" value="Aminotrans_3_PPA_site"/>
</dbReference>
<evidence type="ECO:0000256" key="6">
    <source>
        <dbReference type="ARBA" id="ARBA00012912"/>
    </source>
</evidence>
<dbReference type="PANTHER" id="PTHR11986">
    <property type="entry name" value="AMINOTRANSFERASE CLASS III"/>
    <property type="match status" value="1"/>
</dbReference>
<comment type="pathway">
    <text evidence="3">Amino-acid degradation; 4-aminobutanoate degradation.</text>
</comment>
<evidence type="ECO:0000256" key="2">
    <source>
        <dbReference type="ARBA" id="ARBA00001933"/>
    </source>
</evidence>
<evidence type="ECO:0000313" key="18">
    <source>
        <dbReference type="EMBL" id="GFP27777.1"/>
    </source>
</evidence>
<dbReference type="EMBL" id="BLRY01000066">
    <property type="protein sequence ID" value="GFP27777.1"/>
    <property type="molecule type" value="Genomic_DNA"/>
</dbReference>
<evidence type="ECO:0000256" key="11">
    <source>
        <dbReference type="ARBA" id="ARBA00029760"/>
    </source>
</evidence>
<evidence type="ECO:0000256" key="7">
    <source>
        <dbReference type="ARBA" id="ARBA00018543"/>
    </source>
</evidence>
<dbReference type="Proteomes" id="UP000576480">
    <property type="component" value="Unassembled WGS sequence"/>
</dbReference>
<dbReference type="GO" id="GO:0042802">
    <property type="term" value="F:identical protein binding"/>
    <property type="evidence" value="ECO:0007669"/>
    <property type="project" value="TreeGrafter"/>
</dbReference>
<dbReference type="PANTHER" id="PTHR11986:SF58">
    <property type="entry name" value="LEUCINE_METHIONINE RACEMASE"/>
    <property type="match status" value="1"/>
</dbReference>
<dbReference type="EMBL" id="BLSB01000095">
    <property type="protein sequence ID" value="GFP35400.1"/>
    <property type="molecule type" value="Genomic_DNA"/>
</dbReference>
<dbReference type="FunFam" id="3.40.640.10:FF:000013">
    <property type="entry name" value="4-aminobutyrate aminotransferase"/>
    <property type="match status" value="1"/>
</dbReference>
<proteinExistence type="inferred from homology"/>
<dbReference type="InterPro" id="IPR015424">
    <property type="entry name" value="PyrdxlP-dep_Trfase"/>
</dbReference>
<dbReference type="InterPro" id="IPR015422">
    <property type="entry name" value="PyrdxlP-dep_Trfase_small"/>
</dbReference>
<dbReference type="GO" id="GO:0030170">
    <property type="term" value="F:pyridoxal phosphate binding"/>
    <property type="evidence" value="ECO:0007669"/>
    <property type="project" value="InterPro"/>
</dbReference>
<dbReference type="GO" id="GO:0034386">
    <property type="term" value="F:4-aminobutyrate:2-oxoglutarate transaminase activity"/>
    <property type="evidence" value="ECO:0007669"/>
    <property type="project" value="UniProtKB-EC"/>
</dbReference>
<comment type="similarity">
    <text evidence="4 17">Belongs to the class-III pyridoxal-phosphate-dependent aminotransferase family.</text>
</comment>
<dbReference type="EC" id="2.6.1.22" evidence="5"/>
<dbReference type="SUPFAM" id="SSF53383">
    <property type="entry name" value="PLP-dependent transferases"/>
    <property type="match status" value="1"/>
</dbReference>
<evidence type="ECO:0000256" key="1">
    <source>
        <dbReference type="ARBA" id="ARBA00001750"/>
    </source>
</evidence>
<keyword evidence="21" id="KW-1185">Reference proteome</keyword>
<evidence type="ECO:0000256" key="17">
    <source>
        <dbReference type="RuleBase" id="RU003560"/>
    </source>
</evidence>
<organism evidence="19 20">
    <name type="scientific">Candidatus Hakubella thermalkaliphila</name>
    <dbReference type="NCBI Taxonomy" id="2754717"/>
    <lineage>
        <taxon>Bacteria</taxon>
        <taxon>Bacillati</taxon>
        <taxon>Actinomycetota</taxon>
        <taxon>Actinomycetota incertae sedis</taxon>
        <taxon>Candidatus Hakubellales</taxon>
        <taxon>Candidatus Hakubellaceae</taxon>
        <taxon>Candidatus Hakubella</taxon>
    </lineage>
</organism>
<dbReference type="InterPro" id="IPR050103">
    <property type="entry name" value="Class-III_PLP-dep_AT"/>
</dbReference>
<reference evidence="20 21" key="1">
    <citation type="journal article" date="2020" name="Front. Microbiol.">
        <title>Single-cell genomics of novel Actinobacteria with the Wood-Ljungdahl pathway discovered in a serpentinizing system.</title>
        <authorList>
            <person name="Merino N."/>
            <person name="Kawai M."/>
            <person name="Boyd E.S."/>
            <person name="Colman D.R."/>
            <person name="McGlynn S.E."/>
            <person name="Nealson K.H."/>
            <person name="Kurokawa K."/>
            <person name="Hongoh Y."/>
        </authorList>
    </citation>
    <scope>NUCLEOTIDE SEQUENCE [LARGE SCALE GENOMIC DNA]</scope>
    <source>
        <strain evidence="18 21">S33</strain>
        <strain evidence="19 20">S43</strain>
    </source>
</reference>
<comment type="caution">
    <text evidence="19">The sequence shown here is derived from an EMBL/GenBank/DDBJ whole genome shotgun (WGS) entry which is preliminary data.</text>
</comment>
<evidence type="ECO:0000256" key="4">
    <source>
        <dbReference type="ARBA" id="ARBA00008954"/>
    </source>
</evidence>
<evidence type="ECO:0000256" key="12">
    <source>
        <dbReference type="ARBA" id="ARBA00030204"/>
    </source>
</evidence>
<dbReference type="Gene3D" id="3.90.1150.10">
    <property type="entry name" value="Aspartate Aminotransferase, domain 1"/>
    <property type="match status" value="1"/>
</dbReference>
<dbReference type="InterPro" id="IPR015421">
    <property type="entry name" value="PyrdxlP-dep_Trfase_major"/>
</dbReference>
<comment type="catalytic activity">
    <reaction evidence="15">
        <text>4-aminobutanoate + 2-oxoglutarate = succinate semialdehyde + L-glutamate</text>
        <dbReference type="Rhea" id="RHEA:23352"/>
        <dbReference type="ChEBI" id="CHEBI:16810"/>
        <dbReference type="ChEBI" id="CHEBI:29985"/>
        <dbReference type="ChEBI" id="CHEBI:57706"/>
        <dbReference type="ChEBI" id="CHEBI:59888"/>
        <dbReference type="EC" id="2.6.1.19"/>
    </reaction>
</comment>
<comment type="catalytic activity">
    <reaction evidence="1">
        <text>(S)-3-amino-2-methylpropanoate + 2-oxoglutarate = 2-methyl-3-oxopropanoate + L-glutamate</text>
        <dbReference type="Rhea" id="RHEA:13993"/>
        <dbReference type="ChEBI" id="CHEBI:16810"/>
        <dbReference type="ChEBI" id="CHEBI:29985"/>
        <dbReference type="ChEBI" id="CHEBI:57700"/>
        <dbReference type="ChEBI" id="CHEBI:58655"/>
        <dbReference type="EC" id="2.6.1.22"/>
    </reaction>
</comment>
<dbReference type="InterPro" id="IPR005814">
    <property type="entry name" value="Aminotrans_3"/>
</dbReference>
<gene>
    <name evidence="18" type="ORF">HKBW3S33_01187</name>
    <name evidence="19" type="ORF">HKBW3S43_01192</name>
</gene>
<evidence type="ECO:0000256" key="3">
    <source>
        <dbReference type="ARBA" id="ARBA00005176"/>
    </source>
</evidence>
<evidence type="ECO:0000256" key="13">
    <source>
        <dbReference type="ARBA" id="ARBA00030857"/>
    </source>
</evidence>
<dbReference type="AlphaFoldDB" id="A0A6V8PTD6"/>
<dbReference type="RefSeq" id="WP_176230008.1">
    <property type="nucleotide sequence ID" value="NZ_BLRY01000066.1"/>
</dbReference>
<dbReference type="Proteomes" id="UP000591948">
    <property type="component" value="Unassembled WGS sequence"/>
</dbReference>
<evidence type="ECO:0000256" key="10">
    <source>
        <dbReference type="ARBA" id="ARBA00022898"/>
    </source>
</evidence>
<evidence type="ECO:0000256" key="16">
    <source>
        <dbReference type="ARBA" id="ARBA00050054"/>
    </source>
</evidence>
<dbReference type="Pfam" id="PF00202">
    <property type="entry name" value="Aminotran_3"/>
    <property type="match status" value="1"/>
</dbReference>
<evidence type="ECO:0000256" key="15">
    <source>
        <dbReference type="ARBA" id="ARBA00048021"/>
    </source>
</evidence>
<name>A0A6V8PTD6_9ACTN</name>
<dbReference type="FunFam" id="3.90.1150.10:FF:000022">
    <property type="entry name" value="4-aminobutyrate aminotransferase"/>
    <property type="match status" value="1"/>
</dbReference>
<dbReference type="GO" id="GO:0047298">
    <property type="term" value="F:(S)-3-amino-2-methylpropionate transaminase activity"/>
    <property type="evidence" value="ECO:0007669"/>
    <property type="project" value="UniProtKB-EC"/>
</dbReference>
<dbReference type="GO" id="GO:0047589">
    <property type="term" value="F:5-aminovalerate transaminase activity"/>
    <property type="evidence" value="ECO:0007669"/>
    <property type="project" value="UniProtKB-ARBA"/>
</dbReference>
<sequence length="439" mass="48561">MNNSKKSNQQLFEERERHIPRGPFNVTPLFVSEAKGAVIKDVEGNRYIDFAGGIGVVNVGHCADEVVAAIRDQADKYIHTCFHVVMYEPYLALAKRLNEATPGNFEKKTMFANSGAEGVENAVKVARSYTKRDAIICFEDAFHGRTLLALSLTSKMKPYKFGFGPFVPEIYRIPYAYCYRCFFGGVYPSCEVHCADHLKEVFHTYVSAENIAALIVEPVLGEGGFVVPPKEFFPKLKKICEDNGIVFIADEAQTGFGRTGRMFAMEHFEVEPDIVVTAKSLAAGLPLSGITGRSEMMDTPQVGGLGGTFGGNPLACRAALAVFDIIQKKNLLSRAQEIGRKVLQRLKEMQEKYSLIGDVRGLGAMVAMELVRDRKSKEPAADETKLLVKKCYEKGLILIPAGTYSNIIRILMPLVITDEELEEGLSILEKGLRDLEEVP</sequence>
<dbReference type="CDD" id="cd00610">
    <property type="entry name" value="OAT_like"/>
    <property type="match status" value="1"/>
</dbReference>
<evidence type="ECO:0000256" key="14">
    <source>
        <dbReference type="ARBA" id="ARBA00031787"/>
    </source>
</evidence>
<dbReference type="InterPro" id="IPR004632">
    <property type="entry name" value="4NH2But_aminotransferase_bac"/>
</dbReference>
<evidence type="ECO:0000313" key="19">
    <source>
        <dbReference type="EMBL" id="GFP35400.1"/>
    </source>
</evidence>
<accession>A0A6V8PTD6</accession>
<comment type="cofactor">
    <cofactor evidence="2">
        <name>pyridoxal 5'-phosphate</name>
        <dbReference type="ChEBI" id="CHEBI:597326"/>
    </cofactor>
</comment>
<keyword evidence="9 19" id="KW-0808">Transferase</keyword>
<dbReference type="PROSITE" id="PS00600">
    <property type="entry name" value="AA_TRANSFER_CLASS_3"/>
    <property type="match status" value="1"/>
</dbReference>
<evidence type="ECO:0000313" key="21">
    <source>
        <dbReference type="Proteomes" id="UP000591948"/>
    </source>
</evidence>
<evidence type="ECO:0000256" key="8">
    <source>
        <dbReference type="ARBA" id="ARBA00022576"/>
    </source>
</evidence>
<evidence type="ECO:0000256" key="9">
    <source>
        <dbReference type="ARBA" id="ARBA00022679"/>
    </source>
</evidence>
<protein>
    <recommendedName>
        <fullName evidence="7">4-aminobutyrate aminotransferase</fullName>
        <ecNumber evidence="6">2.6.1.19</ecNumber>
        <ecNumber evidence="5">2.6.1.22</ecNumber>
    </recommendedName>
    <alternativeName>
        <fullName evidence="13">(S)-3-amino-2-methylpropionate transaminase</fullName>
    </alternativeName>
    <alternativeName>
        <fullName evidence="14">GABA aminotransferase</fullName>
    </alternativeName>
    <alternativeName>
        <fullName evidence="12">Gamma-amino-N-butyrate transaminase</fullName>
    </alternativeName>
    <alternativeName>
        <fullName evidence="16">Glutamate:succinic semialdehyde transaminase</fullName>
    </alternativeName>
    <alternativeName>
        <fullName evidence="11">L-AIBAT</fullName>
    </alternativeName>
</protein>